<protein>
    <submittedName>
        <fullName evidence="1">Uncharacterized protein</fullName>
    </submittedName>
</protein>
<comment type="caution">
    <text evidence="1">The sequence shown here is derived from an EMBL/GenBank/DDBJ whole genome shotgun (WGS) entry which is preliminary data.</text>
</comment>
<accession>A0ABQ7XCG4</accession>
<reference evidence="1 2" key="1">
    <citation type="submission" date="2021-05" db="EMBL/GenBank/DDBJ databases">
        <title>Genome Assembly of Synthetic Allotetraploid Brassica napus Reveals Homoeologous Exchanges between Subgenomes.</title>
        <authorList>
            <person name="Davis J.T."/>
        </authorList>
    </citation>
    <scope>NUCLEOTIDE SEQUENCE [LARGE SCALE GENOMIC DNA]</scope>
    <source>
        <strain evidence="2">cv. Da-Ae</strain>
        <tissue evidence="1">Seedling</tissue>
    </source>
</reference>
<dbReference type="Proteomes" id="UP000824890">
    <property type="component" value="Unassembled WGS sequence"/>
</dbReference>
<feature type="non-terminal residue" evidence="1">
    <location>
        <position position="1"/>
    </location>
</feature>
<dbReference type="EMBL" id="JAGKQM010000757">
    <property type="protein sequence ID" value="KAH0853533.1"/>
    <property type="molecule type" value="Genomic_DNA"/>
</dbReference>
<sequence>AKDVRAQTGKFGDKFWALAKVSSGDQIKKWKDALEFPKLILSRELLRKLKELELPLFAGGAQSHHCINVEIAHMNFSNARGEEEQNQEV</sequence>
<feature type="non-terminal residue" evidence="1">
    <location>
        <position position="89"/>
    </location>
</feature>
<organism evidence="1 2">
    <name type="scientific">Brassica napus</name>
    <name type="common">Rape</name>
    <dbReference type="NCBI Taxonomy" id="3708"/>
    <lineage>
        <taxon>Eukaryota</taxon>
        <taxon>Viridiplantae</taxon>
        <taxon>Streptophyta</taxon>
        <taxon>Embryophyta</taxon>
        <taxon>Tracheophyta</taxon>
        <taxon>Spermatophyta</taxon>
        <taxon>Magnoliopsida</taxon>
        <taxon>eudicotyledons</taxon>
        <taxon>Gunneridae</taxon>
        <taxon>Pentapetalae</taxon>
        <taxon>rosids</taxon>
        <taxon>malvids</taxon>
        <taxon>Brassicales</taxon>
        <taxon>Brassicaceae</taxon>
        <taxon>Brassiceae</taxon>
        <taxon>Brassica</taxon>
    </lineage>
</organism>
<evidence type="ECO:0000313" key="1">
    <source>
        <dbReference type="EMBL" id="KAH0853533.1"/>
    </source>
</evidence>
<gene>
    <name evidence="1" type="ORF">HID58_093145</name>
</gene>
<evidence type="ECO:0000313" key="2">
    <source>
        <dbReference type="Proteomes" id="UP000824890"/>
    </source>
</evidence>
<keyword evidence="2" id="KW-1185">Reference proteome</keyword>
<name>A0ABQ7XCG4_BRANA</name>
<proteinExistence type="predicted"/>